<dbReference type="STRING" id="1209989.TepRe1_1492"/>
<evidence type="ECO:0000256" key="3">
    <source>
        <dbReference type="ARBA" id="ARBA00022801"/>
    </source>
</evidence>
<dbReference type="Gene3D" id="3.90.226.10">
    <property type="entry name" value="2-enoyl-CoA Hydratase, Chain A, domain 1"/>
    <property type="match status" value="1"/>
</dbReference>
<dbReference type="GO" id="GO:0006508">
    <property type="term" value="P:proteolysis"/>
    <property type="evidence" value="ECO:0007669"/>
    <property type="project" value="UniProtKB-KW"/>
</dbReference>
<dbReference type="SMART" id="SM00228">
    <property type="entry name" value="PDZ"/>
    <property type="match status" value="1"/>
</dbReference>
<dbReference type="KEGG" id="tae:TepiRe1_1606"/>
<reference evidence="9" key="1">
    <citation type="journal article" date="2013" name="Genome Announc.">
        <title>First genome sequence of a syntrophic acetate-oxidizing bacterium, Tepidanaerobacter acetatoxydans strain Re1.</title>
        <authorList>
            <person name="Manzoor S."/>
            <person name="Bongcam-Rudloff E."/>
            <person name="Schnurer A."/>
            <person name="Muller B."/>
        </authorList>
    </citation>
    <scope>NUCLEOTIDE SEQUENCE [LARGE SCALE GENOMIC DNA]</scope>
    <source>
        <strain evidence="9">Re1</strain>
    </source>
</reference>
<evidence type="ECO:0000256" key="2">
    <source>
        <dbReference type="ARBA" id="ARBA00022670"/>
    </source>
</evidence>
<dbReference type="CDD" id="cd07560">
    <property type="entry name" value="Peptidase_S41_CPP"/>
    <property type="match status" value="1"/>
</dbReference>
<feature type="transmembrane region" description="Helical" evidence="6">
    <location>
        <begin position="7"/>
        <end position="27"/>
    </location>
</feature>
<dbReference type="InterPro" id="IPR002477">
    <property type="entry name" value="Peptidoglycan-bd-like"/>
</dbReference>
<keyword evidence="6" id="KW-0472">Membrane</keyword>
<dbReference type="SUPFAM" id="SSF52096">
    <property type="entry name" value="ClpP/crotonase"/>
    <property type="match status" value="1"/>
</dbReference>
<dbReference type="SUPFAM" id="SSF50156">
    <property type="entry name" value="PDZ domain-like"/>
    <property type="match status" value="1"/>
</dbReference>
<dbReference type="Pfam" id="PF22694">
    <property type="entry name" value="CtpB_N-like"/>
    <property type="match status" value="1"/>
</dbReference>
<dbReference type="Proteomes" id="UP000010802">
    <property type="component" value="Chromosome"/>
</dbReference>
<dbReference type="PANTHER" id="PTHR32060">
    <property type="entry name" value="TAIL-SPECIFIC PROTEASE"/>
    <property type="match status" value="1"/>
</dbReference>
<name>F4LVX0_TEPAE</name>
<dbReference type="InterPro" id="IPR005151">
    <property type="entry name" value="Tail-specific_protease"/>
</dbReference>
<keyword evidence="4 5" id="KW-0720">Serine protease</keyword>
<dbReference type="CDD" id="cd06782">
    <property type="entry name" value="cpPDZ_CPP-like"/>
    <property type="match status" value="1"/>
</dbReference>
<keyword evidence="9" id="KW-1185">Reference proteome</keyword>
<sequence length="473" mass="51855">MKKRSRWFKCIIIIAMISFLSITPVTYDKVIAAEEKIPDEIYFLMQMENFLKTNYVEDVADLDLLRGAIKGMIESLDDPYSEYFTPEEFKEFNEETSGNFEGIGVVITLKDKYITVVSVLEGSPAEKAGIKPGDRFIEIDGSNVTGLPLSDILNRLKGDKGSKVNIGVIRGDDRQVLRFEVERGVIKTNPISSKILGQGIGYIKISEFNENTVENLDKALNDFKKGGVLGIVLDLRNNPGGYLDQAVEVATRFVPKGPIVNIVSKDGNIQSYTSKSEMSSNKLVVLVNGGSASASEILAGAIKDRKVGILVGEKTFGKGMVQRTLSLGTLGGIKLTIAHYTTPNGTNINKTGIIPDIVVETDKTNPFKDFSPLNSQKTLKYGNIGLEVLGIQQRLRFLNLFNTTPDGVFGPRTQQAVKALQQKAGLPSTGVVDANFYKALDDAIYKKLSLAEDIQLRKAIDVLKEMIKKSKAA</sequence>
<gene>
    <name evidence="8" type="ordered locus">TEPIRE1_1606</name>
</gene>
<dbReference type="PROSITE" id="PS50106">
    <property type="entry name" value="PDZ"/>
    <property type="match status" value="1"/>
</dbReference>
<evidence type="ECO:0000256" key="5">
    <source>
        <dbReference type="RuleBase" id="RU004404"/>
    </source>
</evidence>
<dbReference type="AlphaFoldDB" id="F4LVX0"/>
<dbReference type="RefSeq" id="WP_013778561.1">
    <property type="nucleotide sequence ID" value="NC_015519.1"/>
</dbReference>
<dbReference type="Gene3D" id="2.30.42.10">
    <property type="match status" value="1"/>
</dbReference>
<keyword evidence="3 5" id="KW-0378">Hydrolase</keyword>
<dbReference type="InterPro" id="IPR029045">
    <property type="entry name" value="ClpP/crotonase-like_dom_sf"/>
</dbReference>
<dbReference type="PANTHER" id="PTHR32060:SF30">
    <property type="entry name" value="CARBOXY-TERMINAL PROCESSING PROTEASE CTPA"/>
    <property type="match status" value="1"/>
</dbReference>
<dbReference type="EC" id="3.4.21.102" evidence="8"/>
<dbReference type="Gene3D" id="3.30.750.44">
    <property type="match status" value="1"/>
</dbReference>
<keyword evidence="6" id="KW-0812">Transmembrane</keyword>
<evidence type="ECO:0000256" key="4">
    <source>
        <dbReference type="ARBA" id="ARBA00022825"/>
    </source>
</evidence>
<feature type="domain" description="PDZ" evidence="7">
    <location>
        <begin position="89"/>
        <end position="157"/>
    </location>
</feature>
<dbReference type="GO" id="GO:0007165">
    <property type="term" value="P:signal transduction"/>
    <property type="evidence" value="ECO:0007669"/>
    <property type="project" value="TreeGrafter"/>
</dbReference>
<dbReference type="GO" id="GO:0030288">
    <property type="term" value="C:outer membrane-bounded periplasmic space"/>
    <property type="evidence" value="ECO:0007669"/>
    <property type="project" value="TreeGrafter"/>
</dbReference>
<accession>F4LVX0</accession>
<dbReference type="GO" id="GO:0004252">
    <property type="term" value="F:serine-type endopeptidase activity"/>
    <property type="evidence" value="ECO:0007669"/>
    <property type="project" value="UniProtKB-EC"/>
</dbReference>
<dbReference type="InterPro" id="IPR036034">
    <property type="entry name" value="PDZ_sf"/>
</dbReference>
<dbReference type="FunFam" id="3.30.750.44:FF:000001">
    <property type="entry name" value="S41 family peptidase"/>
    <property type="match status" value="1"/>
</dbReference>
<dbReference type="InterPro" id="IPR041489">
    <property type="entry name" value="PDZ_6"/>
</dbReference>
<dbReference type="InterPro" id="IPR004447">
    <property type="entry name" value="Peptidase_S41A"/>
</dbReference>
<evidence type="ECO:0000313" key="8">
    <source>
        <dbReference type="EMBL" id="CDI40758.1"/>
    </source>
</evidence>
<dbReference type="Pfam" id="PF17820">
    <property type="entry name" value="PDZ_6"/>
    <property type="match status" value="1"/>
</dbReference>
<dbReference type="NCBIfam" id="TIGR00225">
    <property type="entry name" value="prc"/>
    <property type="match status" value="1"/>
</dbReference>
<dbReference type="InterPro" id="IPR036366">
    <property type="entry name" value="PGBDSf"/>
</dbReference>
<dbReference type="InterPro" id="IPR055210">
    <property type="entry name" value="CtpA/B_N"/>
</dbReference>
<keyword evidence="2 5" id="KW-0645">Protease</keyword>
<evidence type="ECO:0000313" key="9">
    <source>
        <dbReference type="Proteomes" id="UP000010802"/>
    </source>
</evidence>
<protein>
    <submittedName>
        <fullName evidence="8">Carboxyl-terminal protease</fullName>
        <ecNumber evidence="8">3.4.21.102</ecNumber>
    </submittedName>
</protein>
<dbReference type="HOGENOM" id="CLU_017295_3_0_9"/>
<keyword evidence="6" id="KW-1133">Transmembrane helix</keyword>
<dbReference type="eggNOG" id="COG0793">
    <property type="taxonomic scope" value="Bacteria"/>
</dbReference>
<dbReference type="Pfam" id="PF03572">
    <property type="entry name" value="Peptidase_S41"/>
    <property type="match status" value="1"/>
</dbReference>
<organism evidence="8 9">
    <name type="scientific">Tepidanaerobacter acetatoxydans (strain DSM 21804 / JCM 16047 / Re1)</name>
    <dbReference type="NCBI Taxonomy" id="1209989"/>
    <lineage>
        <taxon>Bacteria</taxon>
        <taxon>Bacillati</taxon>
        <taxon>Bacillota</taxon>
        <taxon>Clostridia</taxon>
        <taxon>Thermosediminibacterales</taxon>
        <taxon>Tepidanaerobacteraceae</taxon>
        <taxon>Tepidanaerobacter</taxon>
    </lineage>
</organism>
<dbReference type="FunFam" id="2.30.42.10:FF:000063">
    <property type="entry name" value="Peptidase, S41 family"/>
    <property type="match status" value="1"/>
</dbReference>
<evidence type="ECO:0000259" key="7">
    <source>
        <dbReference type="PROSITE" id="PS50106"/>
    </source>
</evidence>
<evidence type="ECO:0000256" key="6">
    <source>
        <dbReference type="SAM" id="Phobius"/>
    </source>
</evidence>
<dbReference type="Pfam" id="PF01471">
    <property type="entry name" value="PG_binding_1"/>
    <property type="match status" value="1"/>
</dbReference>
<dbReference type="SMART" id="SM00245">
    <property type="entry name" value="TSPc"/>
    <property type="match status" value="1"/>
</dbReference>
<dbReference type="SUPFAM" id="SSF47090">
    <property type="entry name" value="PGBD-like"/>
    <property type="match status" value="1"/>
</dbReference>
<comment type="similarity">
    <text evidence="1 5">Belongs to the peptidase S41A family.</text>
</comment>
<dbReference type="InterPro" id="IPR036365">
    <property type="entry name" value="PGBD-like_sf"/>
</dbReference>
<dbReference type="InterPro" id="IPR001478">
    <property type="entry name" value="PDZ"/>
</dbReference>
<dbReference type="EMBL" id="HF563609">
    <property type="protein sequence ID" value="CDI40758.1"/>
    <property type="molecule type" value="Genomic_DNA"/>
</dbReference>
<dbReference type="Gene3D" id="1.10.101.10">
    <property type="entry name" value="PGBD-like superfamily/PGBD"/>
    <property type="match status" value="1"/>
</dbReference>
<proteinExistence type="inferred from homology"/>
<dbReference type="KEGG" id="tep:TepRe1_1492"/>
<evidence type="ECO:0000256" key="1">
    <source>
        <dbReference type="ARBA" id="ARBA00009179"/>
    </source>
</evidence>
<dbReference type="eggNOG" id="COG3409">
    <property type="taxonomic scope" value="Bacteria"/>
</dbReference>